<keyword evidence="2" id="KW-0472">Membrane</keyword>
<accession>A0A5M6IJR9</accession>
<evidence type="ECO:0000259" key="4">
    <source>
        <dbReference type="Pfam" id="PF04355"/>
    </source>
</evidence>
<dbReference type="GO" id="GO:0019867">
    <property type="term" value="C:outer membrane"/>
    <property type="evidence" value="ECO:0007669"/>
    <property type="project" value="InterPro"/>
</dbReference>
<feature type="domain" description="Outer membrane protein assembly factor BamE" evidence="4">
    <location>
        <begin position="9"/>
        <end position="83"/>
    </location>
</feature>
<proteinExistence type="predicted"/>
<comment type="caution">
    <text evidence="5">The sequence shown here is derived from an EMBL/GenBank/DDBJ whole genome shotgun (WGS) entry which is preliminary data.</text>
</comment>
<evidence type="ECO:0000313" key="5">
    <source>
        <dbReference type="EMBL" id="KAA5608501.1"/>
    </source>
</evidence>
<dbReference type="EMBL" id="VWPK01000080">
    <property type="protein sequence ID" value="KAA5608501.1"/>
    <property type="molecule type" value="Genomic_DNA"/>
</dbReference>
<sequence length="143" mass="15080">MAFPPQVRGNKVDPDLLAQLVPGTSSRADVIALIGSPTAKATFDDNTWLYIGEVTRPVIAATNTVLDQQVVVLTFDGSGVLRTVERKNQDDSVPVAVVSRATPAPGNDASFLQQLIGNVGKFSPTQTDTSRSRQGGATNPGNF</sequence>
<dbReference type="Pfam" id="PF04355">
    <property type="entry name" value="BamE"/>
    <property type="match status" value="1"/>
</dbReference>
<gene>
    <name evidence="5" type="ORF">F1189_28770</name>
</gene>
<feature type="region of interest" description="Disordered" evidence="3">
    <location>
        <begin position="122"/>
        <end position="143"/>
    </location>
</feature>
<feature type="compositionally biased region" description="Polar residues" evidence="3">
    <location>
        <begin position="123"/>
        <end position="143"/>
    </location>
</feature>
<protein>
    <submittedName>
        <fullName evidence="5">Outer membrane protein assembly factor BamE</fullName>
    </submittedName>
</protein>
<reference evidence="5 6" key="1">
    <citation type="submission" date="2019-09" db="EMBL/GenBank/DDBJ databases">
        <title>Genome sequence of Rhodovastum atsumiense, a diverse member of the Acetobacteraceae family of non-sulfur purple photosynthetic bacteria.</title>
        <authorList>
            <person name="Meyer T."/>
            <person name="Kyndt J."/>
        </authorList>
    </citation>
    <scope>NUCLEOTIDE SEQUENCE [LARGE SCALE GENOMIC DNA]</scope>
    <source>
        <strain evidence="5 6">DSM 21279</strain>
    </source>
</reference>
<dbReference type="AlphaFoldDB" id="A0A5M6IJR9"/>
<evidence type="ECO:0000256" key="3">
    <source>
        <dbReference type="SAM" id="MobiDB-lite"/>
    </source>
</evidence>
<dbReference type="Gene3D" id="3.30.1450.10">
    <property type="match status" value="1"/>
</dbReference>
<keyword evidence="1" id="KW-0732">Signal</keyword>
<dbReference type="InterPro" id="IPR007450">
    <property type="entry name" value="BamE_dom"/>
</dbReference>
<organism evidence="5 6">
    <name type="scientific">Rhodovastum atsumiense</name>
    <dbReference type="NCBI Taxonomy" id="504468"/>
    <lineage>
        <taxon>Bacteria</taxon>
        <taxon>Pseudomonadati</taxon>
        <taxon>Pseudomonadota</taxon>
        <taxon>Alphaproteobacteria</taxon>
        <taxon>Acetobacterales</taxon>
        <taxon>Acetobacteraceae</taxon>
        <taxon>Rhodovastum</taxon>
    </lineage>
</organism>
<keyword evidence="6" id="KW-1185">Reference proteome</keyword>
<dbReference type="OrthoDB" id="7160681at2"/>
<dbReference type="Proteomes" id="UP000325255">
    <property type="component" value="Unassembled WGS sequence"/>
</dbReference>
<evidence type="ECO:0000256" key="1">
    <source>
        <dbReference type="ARBA" id="ARBA00022729"/>
    </source>
</evidence>
<evidence type="ECO:0000256" key="2">
    <source>
        <dbReference type="ARBA" id="ARBA00023136"/>
    </source>
</evidence>
<dbReference type="InterPro" id="IPR037873">
    <property type="entry name" value="BamE-like"/>
</dbReference>
<evidence type="ECO:0000313" key="6">
    <source>
        <dbReference type="Proteomes" id="UP000325255"/>
    </source>
</evidence>
<name>A0A5M6IJR9_9PROT</name>